<organism evidence="3 4">
    <name type="scientific">Trichoplax adhaerens</name>
    <name type="common">Trichoplax reptans</name>
    <dbReference type="NCBI Taxonomy" id="10228"/>
    <lineage>
        <taxon>Eukaryota</taxon>
        <taxon>Metazoa</taxon>
        <taxon>Placozoa</taxon>
        <taxon>Uniplacotomia</taxon>
        <taxon>Trichoplacea</taxon>
        <taxon>Trichoplacidae</taxon>
        <taxon>Trichoplax</taxon>
    </lineage>
</organism>
<evidence type="ECO:0000313" key="3">
    <source>
        <dbReference type="EMBL" id="EDV24318.1"/>
    </source>
</evidence>
<dbReference type="GeneID" id="6755056"/>
<dbReference type="EMBL" id="DS985246">
    <property type="protein sequence ID" value="EDV24318.1"/>
    <property type="molecule type" value="Genomic_DNA"/>
</dbReference>
<dbReference type="SUPFAM" id="SSF48403">
    <property type="entry name" value="Ankyrin repeat"/>
    <property type="match status" value="1"/>
</dbReference>
<dbReference type="RefSeq" id="XP_002113844.1">
    <property type="nucleotide sequence ID" value="XM_002113808.1"/>
</dbReference>
<dbReference type="CTD" id="6755056"/>
<dbReference type="PROSITE" id="PS50088">
    <property type="entry name" value="ANK_REPEAT"/>
    <property type="match status" value="1"/>
</dbReference>
<dbReference type="InterPro" id="IPR036047">
    <property type="entry name" value="F-box-like_dom_sf"/>
</dbReference>
<dbReference type="GO" id="GO:0019005">
    <property type="term" value="C:SCF ubiquitin ligase complex"/>
    <property type="evidence" value="ECO:0000318"/>
    <property type="project" value="GO_Central"/>
</dbReference>
<dbReference type="InterPro" id="IPR052301">
    <property type="entry name" value="SCF_F-box/WD-repeat"/>
</dbReference>
<dbReference type="HOGENOM" id="CLU_770154_0_0_1"/>
<evidence type="ECO:0000313" key="4">
    <source>
        <dbReference type="Proteomes" id="UP000009022"/>
    </source>
</evidence>
<dbReference type="AlphaFoldDB" id="B3S030"/>
<dbReference type="PANTHER" id="PTHR14381">
    <property type="entry name" value="DACTYLIN"/>
    <property type="match status" value="1"/>
</dbReference>
<reference evidence="3 4" key="1">
    <citation type="journal article" date="2008" name="Nature">
        <title>The Trichoplax genome and the nature of placozoans.</title>
        <authorList>
            <person name="Srivastava M."/>
            <person name="Begovic E."/>
            <person name="Chapman J."/>
            <person name="Putnam N.H."/>
            <person name="Hellsten U."/>
            <person name="Kawashima T."/>
            <person name="Kuo A."/>
            <person name="Mitros T."/>
            <person name="Salamov A."/>
            <person name="Carpenter M.L."/>
            <person name="Signorovitch A.Y."/>
            <person name="Moreno M.A."/>
            <person name="Kamm K."/>
            <person name="Grimwood J."/>
            <person name="Schmutz J."/>
            <person name="Shapiro H."/>
            <person name="Grigoriev I.V."/>
            <person name="Buss L.W."/>
            <person name="Schierwater B."/>
            <person name="Dellaporta S.L."/>
            <person name="Rokhsar D.S."/>
        </authorList>
    </citation>
    <scope>NUCLEOTIDE SEQUENCE [LARGE SCALE GENOMIC DNA]</scope>
    <source>
        <strain evidence="3 4">Grell-BS-1999</strain>
    </source>
</reference>
<dbReference type="PANTHER" id="PTHR14381:SF1">
    <property type="entry name" value="F-BOX_WD REPEAT-CONTAINING PROTEIN 4"/>
    <property type="match status" value="1"/>
</dbReference>
<dbReference type="KEGG" id="tad:TRIADDRAFT_57665"/>
<feature type="repeat" description="ANK" evidence="1">
    <location>
        <begin position="305"/>
        <end position="331"/>
    </location>
</feature>
<sequence length="360" mass="41729">MSEILPKDLLARIFGYLKGWELATISTVCHYYNSVIHDGDDKNDSKSNLLWKLIVSQELTTAARLQSKENYRQFYKRIYLGPRKMIVDHCHIGNLHSTVKTCMKEKPKFNYSYYASRIRRDRHGDVVHYFDIILSYAARFGLEVLDQVENSLFIQLQEILRLSLNIIPIQLLQYGAPYHRNQLEEIIRLLPYLKRYKSTMYDFEDVESMISLFTMLNYRPFCAENIAQNLPFYHLIQVIVSANGSDTIQGNYDSLFSYVVFTRCRPIWNDLQLQNRYNQVTTCYLQAIIDAKSDAIAVNKVRTVDGKTLLHMAAESNNPHWIQCLLSIGADPAVEFGPDRLIALNLTQCKICKELLASTN</sequence>
<proteinExistence type="predicted"/>
<gene>
    <name evidence="3" type="ORF">TRIADDRAFT_57665</name>
</gene>
<dbReference type="InterPro" id="IPR002110">
    <property type="entry name" value="Ankyrin_rpt"/>
</dbReference>
<dbReference type="InParanoid" id="B3S030"/>
<dbReference type="Gene3D" id="1.25.40.20">
    <property type="entry name" value="Ankyrin repeat-containing domain"/>
    <property type="match status" value="1"/>
</dbReference>
<dbReference type="FunFam" id="1.25.40.20:FF:001153">
    <property type="entry name" value="Predicted protein"/>
    <property type="match status" value="1"/>
</dbReference>
<accession>B3S030</accession>
<keyword evidence="1" id="KW-0040">ANK repeat</keyword>
<dbReference type="Gene3D" id="1.20.1280.50">
    <property type="match status" value="1"/>
</dbReference>
<dbReference type="InterPro" id="IPR001810">
    <property type="entry name" value="F-box_dom"/>
</dbReference>
<dbReference type="PROSITE" id="PS50297">
    <property type="entry name" value="ANK_REP_REGION"/>
    <property type="match status" value="1"/>
</dbReference>
<dbReference type="CDD" id="cd09917">
    <property type="entry name" value="F-box_SF"/>
    <property type="match status" value="1"/>
</dbReference>
<dbReference type="OrthoDB" id="539213at2759"/>
<dbReference type="InterPro" id="IPR036770">
    <property type="entry name" value="Ankyrin_rpt-contain_sf"/>
</dbReference>
<dbReference type="Pfam" id="PF00023">
    <property type="entry name" value="Ank"/>
    <property type="match status" value="1"/>
</dbReference>
<dbReference type="PROSITE" id="PS50181">
    <property type="entry name" value="FBOX"/>
    <property type="match status" value="1"/>
</dbReference>
<dbReference type="SUPFAM" id="SSF81383">
    <property type="entry name" value="F-box domain"/>
    <property type="match status" value="1"/>
</dbReference>
<name>B3S030_TRIAD</name>
<dbReference type="GO" id="GO:0031146">
    <property type="term" value="P:SCF-dependent proteasomal ubiquitin-dependent protein catabolic process"/>
    <property type="evidence" value="ECO:0000318"/>
    <property type="project" value="GO_Central"/>
</dbReference>
<evidence type="ECO:0000259" key="2">
    <source>
        <dbReference type="PROSITE" id="PS50181"/>
    </source>
</evidence>
<evidence type="ECO:0000256" key="1">
    <source>
        <dbReference type="PROSITE-ProRule" id="PRU00023"/>
    </source>
</evidence>
<dbReference type="PhylomeDB" id="B3S030"/>
<feature type="domain" description="F-box" evidence="2">
    <location>
        <begin position="1"/>
        <end position="54"/>
    </location>
</feature>
<dbReference type="Proteomes" id="UP000009022">
    <property type="component" value="Unassembled WGS sequence"/>
</dbReference>
<protein>
    <recommendedName>
        <fullName evidence="2">F-box domain-containing protein</fullName>
    </recommendedName>
</protein>
<keyword evidence="4" id="KW-1185">Reference proteome</keyword>
<dbReference type="SMART" id="SM00248">
    <property type="entry name" value="ANK"/>
    <property type="match status" value="1"/>
</dbReference>
<dbReference type="Pfam" id="PF12937">
    <property type="entry name" value="F-box-like"/>
    <property type="match status" value="1"/>
</dbReference>